<keyword evidence="1" id="KW-0812">Transmembrane</keyword>
<sequence length="304" mass="31581">MDDDTDVRRRTGTAWFVLRGVAGGVAGLLPWLLTGPFLPLQNLGEGQDAAKDGPFVMLPYSQYAITTIIVLLVEGGVFAGIIARARRSRPGLARPFAALGGLVVVQVVAIVQTTATTRSVLQERDESVLYLVLLTAVAVLAAVTAWVACVLIAAAPRAGAGLGLVVGAAAGGSWIAAFFFPLFSYASPFEALLPVLPYLAPVLVGLAIVWTGVSTVGRVLTGIVGLVLVWLVPALTTAISSAAGTRVLARDLPGMAEFGRQVFVSASTMPEIIVPPLVTTVLVAVVGLVVRRVVGRHRAGETAR</sequence>
<reference evidence="2 3" key="1">
    <citation type="journal article" date="2016" name="Front. Microbiol.">
        <title>Genomic Resource of Rice Seed Associated Bacteria.</title>
        <authorList>
            <person name="Midha S."/>
            <person name="Bansal K."/>
            <person name="Sharma S."/>
            <person name="Kumar N."/>
            <person name="Patil P.P."/>
            <person name="Chaudhry V."/>
            <person name="Patil P.B."/>
        </authorList>
    </citation>
    <scope>NUCLEOTIDE SEQUENCE [LARGE SCALE GENOMIC DNA]</scope>
    <source>
        <strain evidence="2 3">NS220</strain>
    </source>
</reference>
<feature type="transmembrane region" description="Helical" evidence="1">
    <location>
        <begin position="127"/>
        <end position="155"/>
    </location>
</feature>
<protein>
    <submittedName>
        <fullName evidence="2">Uncharacterized protein</fullName>
    </submittedName>
</protein>
<evidence type="ECO:0000313" key="3">
    <source>
        <dbReference type="Proteomes" id="UP000075025"/>
    </source>
</evidence>
<feature type="transmembrane region" description="Helical" evidence="1">
    <location>
        <begin position="63"/>
        <end position="83"/>
    </location>
</feature>
<feature type="transmembrane region" description="Helical" evidence="1">
    <location>
        <begin position="12"/>
        <end position="33"/>
    </location>
</feature>
<organism evidence="2 3">
    <name type="scientific">Microbacterium testaceum</name>
    <name type="common">Aureobacterium testaceum</name>
    <name type="synonym">Brevibacterium testaceum</name>
    <dbReference type="NCBI Taxonomy" id="2033"/>
    <lineage>
        <taxon>Bacteria</taxon>
        <taxon>Bacillati</taxon>
        <taxon>Actinomycetota</taxon>
        <taxon>Actinomycetes</taxon>
        <taxon>Micrococcales</taxon>
        <taxon>Microbacteriaceae</taxon>
        <taxon>Microbacterium</taxon>
    </lineage>
</organism>
<feature type="transmembrane region" description="Helical" evidence="1">
    <location>
        <begin position="95"/>
        <end position="115"/>
    </location>
</feature>
<evidence type="ECO:0000313" key="2">
    <source>
        <dbReference type="EMBL" id="KTR89045.1"/>
    </source>
</evidence>
<feature type="transmembrane region" description="Helical" evidence="1">
    <location>
        <begin position="272"/>
        <end position="290"/>
    </location>
</feature>
<feature type="transmembrane region" description="Helical" evidence="1">
    <location>
        <begin position="220"/>
        <end position="243"/>
    </location>
</feature>
<accession>A0A147ETC0</accession>
<evidence type="ECO:0000256" key="1">
    <source>
        <dbReference type="SAM" id="Phobius"/>
    </source>
</evidence>
<dbReference type="RefSeq" id="WP_058625014.1">
    <property type="nucleotide sequence ID" value="NZ_LDRT01000136.1"/>
</dbReference>
<dbReference type="EMBL" id="LDRT01000136">
    <property type="protein sequence ID" value="KTR89045.1"/>
    <property type="molecule type" value="Genomic_DNA"/>
</dbReference>
<feature type="transmembrane region" description="Helical" evidence="1">
    <location>
        <begin position="195"/>
        <end position="213"/>
    </location>
</feature>
<keyword evidence="1" id="KW-0472">Membrane</keyword>
<comment type="caution">
    <text evidence="2">The sequence shown here is derived from an EMBL/GenBank/DDBJ whole genome shotgun (WGS) entry which is preliminary data.</text>
</comment>
<gene>
    <name evidence="2" type="ORF">NS220_16055</name>
</gene>
<feature type="transmembrane region" description="Helical" evidence="1">
    <location>
        <begin position="162"/>
        <end position="183"/>
    </location>
</feature>
<dbReference type="PATRIC" id="fig|2033.6.peg.761"/>
<proteinExistence type="predicted"/>
<dbReference type="OrthoDB" id="5019680at2"/>
<dbReference type="Proteomes" id="UP000075025">
    <property type="component" value="Unassembled WGS sequence"/>
</dbReference>
<dbReference type="AlphaFoldDB" id="A0A147ETC0"/>
<keyword evidence="1" id="KW-1133">Transmembrane helix</keyword>
<name>A0A147ETC0_MICTE</name>